<dbReference type="InterPro" id="IPR003646">
    <property type="entry name" value="SH3-like_bac-type"/>
</dbReference>
<evidence type="ECO:0000313" key="4">
    <source>
        <dbReference type="Proteomes" id="UP000823914"/>
    </source>
</evidence>
<organism evidence="3 4">
    <name type="scientific">Candidatus Treponema excrementipullorum</name>
    <dbReference type="NCBI Taxonomy" id="2838768"/>
    <lineage>
        <taxon>Bacteria</taxon>
        <taxon>Pseudomonadati</taxon>
        <taxon>Spirochaetota</taxon>
        <taxon>Spirochaetia</taxon>
        <taxon>Spirochaetales</taxon>
        <taxon>Treponemataceae</taxon>
        <taxon>Treponema</taxon>
    </lineage>
</organism>
<name>A0A9E2L331_9SPIR</name>
<reference evidence="3" key="2">
    <citation type="submission" date="2021-04" db="EMBL/GenBank/DDBJ databases">
        <authorList>
            <person name="Gilroy R."/>
        </authorList>
    </citation>
    <scope>NUCLEOTIDE SEQUENCE</scope>
    <source>
        <strain evidence="3">Gambia15-2214</strain>
    </source>
</reference>
<dbReference type="AlphaFoldDB" id="A0A9E2L331"/>
<gene>
    <name evidence="3" type="ORF">IAA16_04045</name>
</gene>
<sequence length="305" mass="34056">MKVFYLPVFVFFLVFGIACQKNDKATVVLQDTSIEKYPQTEKSTSNTNLAVTVTDNNVHIRNQPHLDGEILGTLTSGTVGTVLAESHLRMIHGETHPWYKVKTADGITGWIYGKYLSGDCVSVINQEYYQFPSVSNRNSGMLAYKLMEFQYSEDDVSVVGITLDTSMMQLEKNLGTPELRSGTQGDTKDSWNPYAGFSRCVWNGMEVAFIPHKIKVFSEDGFDYIEKEDDPIVRIIDVTGDKFKTSLGIGSGTPKASVIDVYGIPCAEQKNSLSYFSGSVMGTVYLDFIFDSDECVERMSLYWGD</sequence>
<comment type="caution">
    <text evidence="3">The sequence shown here is derived from an EMBL/GenBank/DDBJ whole genome shotgun (WGS) entry which is preliminary data.</text>
</comment>
<keyword evidence="1" id="KW-0732">Signal</keyword>
<dbReference type="Proteomes" id="UP000823914">
    <property type="component" value="Unassembled WGS sequence"/>
</dbReference>
<dbReference type="EMBL" id="JAHLFV010000091">
    <property type="protein sequence ID" value="MBU3849716.1"/>
    <property type="molecule type" value="Genomic_DNA"/>
</dbReference>
<evidence type="ECO:0000256" key="1">
    <source>
        <dbReference type="SAM" id="SignalP"/>
    </source>
</evidence>
<feature type="domain" description="SH3b" evidence="2">
    <location>
        <begin position="46"/>
        <end position="120"/>
    </location>
</feature>
<feature type="signal peptide" evidence="1">
    <location>
        <begin position="1"/>
        <end position="20"/>
    </location>
</feature>
<evidence type="ECO:0000313" key="3">
    <source>
        <dbReference type="EMBL" id="MBU3849716.1"/>
    </source>
</evidence>
<dbReference type="PROSITE" id="PS51257">
    <property type="entry name" value="PROKAR_LIPOPROTEIN"/>
    <property type="match status" value="1"/>
</dbReference>
<protein>
    <submittedName>
        <fullName evidence="3">SH3 domain-containing protein</fullName>
    </submittedName>
</protein>
<evidence type="ECO:0000259" key="2">
    <source>
        <dbReference type="PROSITE" id="PS51781"/>
    </source>
</evidence>
<feature type="chain" id="PRO_5039611865" evidence="1">
    <location>
        <begin position="21"/>
        <end position="305"/>
    </location>
</feature>
<dbReference type="Gene3D" id="2.30.30.40">
    <property type="entry name" value="SH3 Domains"/>
    <property type="match status" value="1"/>
</dbReference>
<dbReference type="PROSITE" id="PS51781">
    <property type="entry name" value="SH3B"/>
    <property type="match status" value="1"/>
</dbReference>
<accession>A0A9E2L331</accession>
<dbReference type="Pfam" id="PF08239">
    <property type="entry name" value="SH3_3"/>
    <property type="match status" value="1"/>
</dbReference>
<reference evidence="3" key="1">
    <citation type="journal article" date="2021" name="PeerJ">
        <title>Extensive microbial diversity within the chicken gut microbiome revealed by metagenomics and culture.</title>
        <authorList>
            <person name="Gilroy R."/>
            <person name="Ravi A."/>
            <person name="Getino M."/>
            <person name="Pursley I."/>
            <person name="Horton D.L."/>
            <person name="Alikhan N.F."/>
            <person name="Baker D."/>
            <person name="Gharbi K."/>
            <person name="Hall N."/>
            <person name="Watson M."/>
            <person name="Adriaenssens E.M."/>
            <person name="Foster-Nyarko E."/>
            <person name="Jarju S."/>
            <person name="Secka A."/>
            <person name="Antonio M."/>
            <person name="Oren A."/>
            <person name="Chaudhuri R.R."/>
            <person name="La Ragione R."/>
            <person name="Hildebrand F."/>
            <person name="Pallen M.J."/>
        </authorList>
    </citation>
    <scope>NUCLEOTIDE SEQUENCE</scope>
    <source>
        <strain evidence="3">Gambia15-2214</strain>
    </source>
</reference>
<proteinExistence type="predicted"/>